<evidence type="ECO:0000313" key="2">
    <source>
        <dbReference type="EMBL" id="PWZ29563.1"/>
    </source>
</evidence>
<comment type="caution">
    <text evidence="2">The sequence shown here is derived from an EMBL/GenBank/DDBJ whole genome shotgun (WGS) entry which is preliminary data.</text>
</comment>
<accession>A0A3L6F9K0</accession>
<reference evidence="2" key="1">
    <citation type="journal article" date="2018" name="Nat. Genet.">
        <title>Extensive intraspecific gene order and gene structural variations between Mo17 and other maize genomes.</title>
        <authorList>
            <person name="Sun S."/>
            <person name="Zhou Y."/>
            <person name="Chen J."/>
            <person name="Shi J."/>
            <person name="Zhao H."/>
            <person name="Zhao H."/>
            <person name="Song W."/>
            <person name="Zhang M."/>
            <person name="Cui Y."/>
            <person name="Dong X."/>
            <person name="Liu H."/>
            <person name="Ma X."/>
            <person name="Jiao Y."/>
            <person name="Wang B."/>
            <person name="Wei X."/>
            <person name="Stein J.C."/>
            <person name="Glaubitz J.C."/>
            <person name="Lu F."/>
            <person name="Yu G."/>
            <person name="Liang C."/>
            <person name="Fengler K."/>
            <person name="Li B."/>
            <person name="Rafalski A."/>
            <person name="Schnable P.S."/>
            <person name="Ware D.H."/>
            <person name="Buckler E.S."/>
            <person name="Lai J."/>
        </authorList>
    </citation>
    <scope>NUCLEOTIDE SEQUENCE [LARGE SCALE GENOMIC DNA]</scope>
    <source>
        <tissue evidence="2">Seedling</tissue>
    </source>
</reference>
<dbReference type="Proteomes" id="UP000251960">
    <property type="component" value="Chromosome 4"/>
</dbReference>
<evidence type="ECO:0000256" key="1">
    <source>
        <dbReference type="SAM" id="MobiDB-lite"/>
    </source>
</evidence>
<dbReference type="EMBL" id="NCVQ01000005">
    <property type="protein sequence ID" value="PWZ29563.1"/>
    <property type="molecule type" value="Genomic_DNA"/>
</dbReference>
<gene>
    <name evidence="2" type="ORF">Zm00014a_024336</name>
</gene>
<feature type="region of interest" description="Disordered" evidence="1">
    <location>
        <begin position="1"/>
        <end position="81"/>
    </location>
</feature>
<organism evidence="2">
    <name type="scientific">Zea mays</name>
    <name type="common">Maize</name>
    <dbReference type="NCBI Taxonomy" id="4577"/>
    <lineage>
        <taxon>Eukaryota</taxon>
        <taxon>Viridiplantae</taxon>
        <taxon>Streptophyta</taxon>
        <taxon>Embryophyta</taxon>
        <taxon>Tracheophyta</taxon>
        <taxon>Spermatophyta</taxon>
        <taxon>Magnoliopsida</taxon>
        <taxon>Liliopsida</taxon>
        <taxon>Poales</taxon>
        <taxon>Poaceae</taxon>
        <taxon>PACMAD clade</taxon>
        <taxon>Panicoideae</taxon>
        <taxon>Andropogonodae</taxon>
        <taxon>Andropogoneae</taxon>
        <taxon>Tripsacinae</taxon>
        <taxon>Zea</taxon>
    </lineage>
</organism>
<name>A0A3L6F9K0_MAIZE</name>
<proteinExistence type="predicted"/>
<sequence>MGGAESLLGETATEWGSSAGFQPTRRGEVGGGEGRCEGRDMPRAPGTEEQGEATTDGRSFSAPGKKGVVLQPWGGRARSHGAGKGAGFLLAVEQGTLGRGGRLGVWRRHGRRS</sequence>
<dbReference type="AlphaFoldDB" id="A0A3L6F9K0"/>
<protein>
    <submittedName>
        <fullName evidence="2">Uncharacterized protein</fullName>
    </submittedName>
</protein>